<evidence type="ECO:0000313" key="2">
    <source>
        <dbReference type="Proteomes" id="UP001196413"/>
    </source>
</evidence>
<keyword evidence="2" id="KW-1185">Reference proteome</keyword>
<proteinExistence type="predicted"/>
<reference evidence="1" key="1">
    <citation type="submission" date="2021-06" db="EMBL/GenBank/DDBJ databases">
        <title>Parelaphostrongylus tenuis whole genome reference sequence.</title>
        <authorList>
            <person name="Garwood T.J."/>
            <person name="Larsen P.A."/>
            <person name="Fountain-Jones N.M."/>
            <person name="Garbe J.R."/>
            <person name="Macchietto M.G."/>
            <person name="Kania S.A."/>
            <person name="Gerhold R.W."/>
            <person name="Richards J.E."/>
            <person name="Wolf T.M."/>
        </authorList>
    </citation>
    <scope>NUCLEOTIDE SEQUENCE</scope>
    <source>
        <strain evidence="1">MNPRO001-30</strain>
        <tissue evidence="1">Meninges</tissue>
    </source>
</reference>
<evidence type="ECO:0000313" key="1">
    <source>
        <dbReference type="EMBL" id="KAJ1354024.1"/>
    </source>
</evidence>
<organism evidence="1 2">
    <name type="scientific">Parelaphostrongylus tenuis</name>
    <name type="common">Meningeal worm</name>
    <dbReference type="NCBI Taxonomy" id="148309"/>
    <lineage>
        <taxon>Eukaryota</taxon>
        <taxon>Metazoa</taxon>
        <taxon>Ecdysozoa</taxon>
        <taxon>Nematoda</taxon>
        <taxon>Chromadorea</taxon>
        <taxon>Rhabditida</taxon>
        <taxon>Rhabditina</taxon>
        <taxon>Rhabditomorpha</taxon>
        <taxon>Strongyloidea</taxon>
        <taxon>Metastrongylidae</taxon>
        <taxon>Parelaphostrongylus</taxon>
    </lineage>
</organism>
<gene>
    <name evidence="1" type="ORF">KIN20_010826</name>
</gene>
<dbReference type="EMBL" id="JAHQIW010001916">
    <property type="protein sequence ID" value="KAJ1354024.1"/>
    <property type="molecule type" value="Genomic_DNA"/>
</dbReference>
<comment type="caution">
    <text evidence="1">The sequence shown here is derived from an EMBL/GenBank/DDBJ whole genome shotgun (WGS) entry which is preliminary data.</text>
</comment>
<dbReference type="AlphaFoldDB" id="A0AAD5QLN0"/>
<dbReference type="Proteomes" id="UP001196413">
    <property type="component" value="Unassembled WGS sequence"/>
</dbReference>
<accession>A0AAD5QLN0</accession>
<name>A0AAD5QLN0_PARTN</name>
<protein>
    <submittedName>
        <fullName evidence="1">Uncharacterized protein</fullName>
    </submittedName>
</protein>
<sequence>MTDSQARKIPMNINLKKIGTRFAYAIAALAGLIGKSVENNLFHVPVEGEAAVQLIESPEDHIRPTTGGRPQDGCILVAWRPPHSLFRPSVV</sequence>